<keyword evidence="1" id="KW-0547">Nucleotide-binding</keyword>
<feature type="domain" description="Helicase C-terminal" evidence="7">
    <location>
        <begin position="381"/>
        <end position="547"/>
    </location>
</feature>
<keyword evidence="3" id="KW-0347">Helicase</keyword>
<evidence type="ECO:0000313" key="9">
    <source>
        <dbReference type="Proteomes" id="UP000572268"/>
    </source>
</evidence>
<feature type="compositionally biased region" description="Low complexity" evidence="5">
    <location>
        <begin position="1"/>
        <end position="29"/>
    </location>
</feature>
<feature type="compositionally biased region" description="Basic residues" evidence="5">
    <location>
        <begin position="310"/>
        <end position="326"/>
    </location>
</feature>
<dbReference type="InterPro" id="IPR011545">
    <property type="entry name" value="DEAD/DEAH_box_helicase_dom"/>
</dbReference>
<name>A0A7J6MM27_PEROL</name>
<dbReference type="InterPro" id="IPR027417">
    <property type="entry name" value="P-loop_NTPase"/>
</dbReference>
<evidence type="ECO:0008006" key="10">
    <source>
        <dbReference type="Google" id="ProtNLM"/>
    </source>
</evidence>
<dbReference type="InterPro" id="IPR014001">
    <property type="entry name" value="Helicase_ATP-bd"/>
</dbReference>
<dbReference type="GO" id="GO:0016787">
    <property type="term" value="F:hydrolase activity"/>
    <property type="evidence" value="ECO:0007669"/>
    <property type="project" value="UniProtKB-KW"/>
</dbReference>
<dbReference type="GO" id="GO:0005524">
    <property type="term" value="F:ATP binding"/>
    <property type="evidence" value="ECO:0007669"/>
    <property type="project" value="UniProtKB-KW"/>
</dbReference>
<dbReference type="PROSITE" id="PS51192">
    <property type="entry name" value="HELICASE_ATP_BIND_1"/>
    <property type="match status" value="1"/>
</dbReference>
<proteinExistence type="predicted"/>
<dbReference type="SMART" id="SM01142">
    <property type="entry name" value="DSHCT"/>
    <property type="match status" value="1"/>
</dbReference>
<feature type="region of interest" description="Disordered" evidence="5">
    <location>
        <begin position="1"/>
        <end position="73"/>
    </location>
</feature>
<dbReference type="GO" id="GO:0003724">
    <property type="term" value="F:RNA helicase activity"/>
    <property type="evidence" value="ECO:0007669"/>
    <property type="project" value="InterPro"/>
</dbReference>
<evidence type="ECO:0000259" key="6">
    <source>
        <dbReference type="PROSITE" id="PS51192"/>
    </source>
</evidence>
<dbReference type="InterPro" id="IPR001650">
    <property type="entry name" value="Helicase_C-like"/>
</dbReference>
<dbReference type="GO" id="GO:0003723">
    <property type="term" value="F:RNA binding"/>
    <property type="evidence" value="ECO:0007669"/>
    <property type="project" value="InterPro"/>
</dbReference>
<evidence type="ECO:0000256" key="5">
    <source>
        <dbReference type="SAM" id="MobiDB-lite"/>
    </source>
</evidence>
<reference evidence="8 9" key="1">
    <citation type="submission" date="2020-04" db="EMBL/GenBank/DDBJ databases">
        <title>Perkinsus olseni comparative genomics.</title>
        <authorList>
            <person name="Bogema D.R."/>
        </authorList>
    </citation>
    <scope>NUCLEOTIDE SEQUENCE [LARGE SCALE GENOMIC DNA]</scope>
    <source>
        <strain evidence="8">ATCC PRA-31</strain>
    </source>
</reference>
<feature type="compositionally biased region" description="Acidic residues" evidence="5">
    <location>
        <begin position="30"/>
        <end position="57"/>
    </location>
</feature>
<protein>
    <recommendedName>
        <fullName evidence="10">Superkiller viralicidic activity 2-like</fullName>
    </recommendedName>
</protein>
<comment type="caution">
    <text evidence="8">The sequence shown here is derived from an EMBL/GenBank/DDBJ whole genome shotgun (WGS) entry which is preliminary data.</text>
</comment>
<evidence type="ECO:0000256" key="3">
    <source>
        <dbReference type="ARBA" id="ARBA00022806"/>
    </source>
</evidence>
<feature type="region of interest" description="Disordered" evidence="5">
    <location>
        <begin position="1038"/>
        <end position="1060"/>
    </location>
</feature>
<dbReference type="FunFam" id="3.40.50.300:FF:000190">
    <property type="entry name" value="ATP-dependent RNA helicase"/>
    <property type="match status" value="1"/>
</dbReference>
<dbReference type="InterPro" id="IPR012961">
    <property type="entry name" value="Ski2/MTR4_C"/>
</dbReference>
<evidence type="ECO:0000256" key="1">
    <source>
        <dbReference type="ARBA" id="ARBA00022741"/>
    </source>
</evidence>
<dbReference type="Proteomes" id="UP000572268">
    <property type="component" value="Unassembled WGS sequence"/>
</dbReference>
<dbReference type="Gene3D" id="3.40.50.300">
    <property type="entry name" value="P-loop containing nucleotide triphosphate hydrolases"/>
    <property type="match status" value="2"/>
</dbReference>
<organism evidence="8 9">
    <name type="scientific">Perkinsus olseni</name>
    <name type="common">Perkinsus atlanticus</name>
    <dbReference type="NCBI Taxonomy" id="32597"/>
    <lineage>
        <taxon>Eukaryota</taxon>
        <taxon>Sar</taxon>
        <taxon>Alveolata</taxon>
        <taxon>Perkinsozoa</taxon>
        <taxon>Perkinsea</taxon>
        <taxon>Perkinsida</taxon>
        <taxon>Perkinsidae</taxon>
        <taxon>Perkinsus</taxon>
    </lineage>
</organism>
<evidence type="ECO:0000256" key="4">
    <source>
        <dbReference type="ARBA" id="ARBA00022840"/>
    </source>
</evidence>
<dbReference type="Pfam" id="PF00271">
    <property type="entry name" value="Helicase_C"/>
    <property type="match status" value="1"/>
</dbReference>
<dbReference type="SMART" id="SM00490">
    <property type="entry name" value="HELICc"/>
    <property type="match status" value="1"/>
</dbReference>
<dbReference type="Pfam" id="PF08148">
    <property type="entry name" value="DSHCT"/>
    <property type="match status" value="1"/>
</dbReference>
<dbReference type="PANTHER" id="PTHR12131:SF1">
    <property type="entry name" value="ATP-DEPENDENT RNA HELICASE SUPV3L1, MITOCHONDRIAL-RELATED"/>
    <property type="match status" value="1"/>
</dbReference>
<keyword evidence="4" id="KW-0067">ATP-binding</keyword>
<dbReference type="Gene3D" id="1.10.3380.30">
    <property type="match status" value="1"/>
</dbReference>
<accession>A0A7J6MM27</accession>
<dbReference type="Pfam" id="PF00270">
    <property type="entry name" value="DEAD"/>
    <property type="match status" value="1"/>
</dbReference>
<gene>
    <name evidence="8" type="ORF">FOL46_009567</name>
</gene>
<dbReference type="PIRSF" id="PIRSF005198">
    <property type="entry name" value="Antiviral_helicase_SKI2"/>
    <property type="match status" value="1"/>
</dbReference>
<dbReference type="PANTHER" id="PTHR12131">
    <property type="entry name" value="ATP-DEPENDENT RNA AND DNA HELICASE"/>
    <property type="match status" value="1"/>
</dbReference>
<dbReference type="InterPro" id="IPR050699">
    <property type="entry name" value="RNA-DNA_Helicase"/>
</dbReference>
<feature type="region of interest" description="Disordered" evidence="5">
    <location>
        <begin position="300"/>
        <end position="336"/>
    </location>
</feature>
<sequence length="1060" mass="117691">MSLSSPSTTGGLLSNIYAGSSSDSETSDYTTDDESEYTDDEDDDDESDISELPEDEPAPPPRPVKPSNGKIRVHWAKSDDDTDVTNFREELGPPAMEFPFELDDFQKRAVLRVSHGDSVFVAAHTSAGKTAVAEYAIANAIKQGGRAIYTSPIKALSNQKYREFTEKFDSVGVITGDVSINPLANVVIMTTEILRTMLYRKDESLANIKTVIFDEVHFVNDPDRGVVWEECIILMPPDVPMVMLSATVPNYREFADWVGRTKQRTVYTDKPYLLMDNKGVFNTAAYRKIYDEIRAAEAPAPNAKQAAGKGKGRGKGKGKGKGKGVHRGPAPKQPLTGESKIRLETQKLQGMIKALEADDKLPATVFVFSRVRCERYAMGMPHLDLLSGSAERSKVHVFLKESFSKLDETDRDLPQIQAVTDLALRGIGVHHGGLLPIVKEAVEILFSRGHIKVLFATETFAMGVNMPARSVIFSSIRKHDGSKFRYLLPTEYTQMSGRAGRRGLDSVGNVYVLAAEELPDLKALTTTMTSKHTPLQSQFKLTFQMLLQMAKLTHWKAEDLMSRSYLENARAMQLPTARRDLQRLKKRQGDLPKLECVLGEEDMHRYAKLELKSRHMASDLYGTLFNTDHKKVFCRGRLVMVWSLPDIKASSPAVILGSSPPSMSTSVVATVDVLVVLRKPVPGSSPAGDSGYTVRIKNLPVKSGLLLVTNHALPNGVDFSDAFGLAREMRRCEDAGQFDEPLELGKNLKQIQTEYFDTLIGVKDLTKAKMKSKCHRCHLRQEHFDLVVEEGQIEDDIEDLEFKIDDSSLYLAPARERMLRALVDLGELDKDTMQITLKGRAASELVLGDELTLTELLFRNEFGEADVPSCVALVCCFACDSGVSQMSHEAAEALLPPETVKLLEQAMETHGKVAEILTKERVETDWTEFDKQLCLGIAPLAYAWAKGVPFAELMTAEPIQSKEDEEVYYSLWKPGDKPLQEGAVVRSIQRCDELFRRLGKAAGVMGSTEVVEKVEKCREAIRRDIVFALSLYLEQDGQRQASKAVDEAGEKEGCPVEEVS</sequence>
<dbReference type="SMART" id="SM00487">
    <property type="entry name" value="DEXDc"/>
    <property type="match status" value="1"/>
</dbReference>
<evidence type="ECO:0000313" key="8">
    <source>
        <dbReference type="EMBL" id="KAF4672021.1"/>
    </source>
</evidence>
<dbReference type="EMBL" id="JABANN010000089">
    <property type="protein sequence ID" value="KAF4672021.1"/>
    <property type="molecule type" value="Genomic_DNA"/>
</dbReference>
<evidence type="ECO:0000259" key="7">
    <source>
        <dbReference type="PROSITE" id="PS51194"/>
    </source>
</evidence>
<dbReference type="GO" id="GO:0070478">
    <property type="term" value="P:nuclear-transcribed mRNA catabolic process, 3'-5' exonucleolytic nonsense-mediated decay"/>
    <property type="evidence" value="ECO:0007669"/>
    <property type="project" value="TreeGrafter"/>
</dbReference>
<dbReference type="PROSITE" id="PS51194">
    <property type="entry name" value="HELICASE_CTER"/>
    <property type="match status" value="1"/>
</dbReference>
<dbReference type="SUPFAM" id="SSF52540">
    <property type="entry name" value="P-loop containing nucleoside triphosphate hydrolases"/>
    <property type="match status" value="1"/>
</dbReference>
<dbReference type="CDD" id="cd18795">
    <property type="entry name" value="SF2_C_Ski2"/>
    <property type="match status" value="1"/>
</dbReference>
<evidence type="ECO:0000256" key="2">
    <source>
        <dbReference type="ARBA" id="ARBA00022801"/>
    </source>
</evidence>
<feature type="domain" description="Helicase ATP-binding" evidence="6">
    <location>
        <begin position="110"/>
        <end position="266"/>
    </location>
</feature>
<dbReference type="InterPro" id="IPR016438">
    <property type="entry name" value="SKI2-like"/>
</dbReference>
<keyword evidence="2" id="KW-0378">Hydrolase</keyword>
<dbReference type="GO" id="GO:0055087">
    <property type="term" value="C:Ski complex"/>
    <property type="evidence" value="ECO:0007669"/>
    <property type="project" value="TreeGrafter"/>
</dbReference>
<dbReference type="AlphaFoldDB" id="A0A7J6MM27"/>
<feature type="compositionally biased region" description="Basic and acidic residues" evidence="5">
    <location>
        <begin position="1044"/>
        <end position="1054"/>
    </location>
</feature>